<evidence type="ECO:0000313" key="2">
    <source>
        <dbReference type="Proteomes" id="UP000221837"/>
    </source>
</evidence>
<evidence type="ECO:0000313" key="1">
    <source>
        <dbReference type="EMBL" id="AQW89008.1"/>
    </source>
</evidence>
<proteinExistence type="predicted"/>
<gene>
    <name evidence="1" type="ORF">BF_0483</name>
</gene>
<reference evidence="1" key="1">
    <citation type="submission" date="2017-02" db="EMBL/GenBank/DDBJ databases">
        <title>Genome sequence of Serratia marcescens phage BF.</title>
        <authorList>
            <person name="Casey E."/>
            <person name="Fitzgerald B."/>
            <person name="Mahony J."/>
            <person name="Lugli G."/>
            <person name="Ventura M."/>
            <person name="van Sinderen D."/>
        </authorList>
    </citation>
    <scope>NUCLEOTIDE SEQUENCE [LARGE SCALE GENOMIC DNA]</scope>
</reference>
<accession>A0A1S6UB95</accession>
<dbReference type="OrthoDB" id="23962at10239"/>
<protein>
    <submittedName>
        <fullName evidence="1">Uncharacterized protein</fullName>
    </submittedName>
</protein>
<keyword evidence="2" id="KW-1185">Reference proteome</keyword>
<dbReference type="Proteomes" id="UP000221837">
    <property type="component" value="Genome"/>
</dbReference>
<sequence length="121" mass="14275">MHHFASLDEIASFFYNNYYQFFRYDDKTIDYGGVTYMMEFAESSPVPVLKLSYINPDDDTEQVLLCVVDFGLVIHSERSVDNRPDIFEYVDIIKEELFGLNLFDLAKFNTIFERYKNDMGC</sequence>
<organism evidence="1 2">
    <name type="scientific">Serratia phage BF</name>
    <dbReference type="NCBI Taxonomy" id="1962671"/>
    <lineage>
        <taxon>Viruses</taxon>
        <taxon>Duplodnaviria</taxon>
        <taxon>Heunggongvirae</taxon>
        <taxon>Uroviricota</taxon>
        <taxon>Caudoviricetes</taxon>
        <taxon>Eneladusvirus</taxon>
        <taxon>Eneladusvirus BF</taxon>
    </lineage>
</organism>
<dbReference type="EMBL" id="KY630187">
    <property type="protein sequence ID" value="AQW89008.1"/>
    <property type="molecule type" value="Genomic_DNA"/>
</dbReference>
<name>A0A1S6UB95_9CAUD</name>